<accession>A0ABX1WXX4</accession>
<dbReference type="Proteomes" id="UP000732105">
    <property type="component" value="Unassembled WGS sequence"/>
</dbReference>
<dbReference type="InterPro" id="IPR002818">
    <property type="entry name" value="DJ-1/PfpI"/>
</dbReference>
<feature type="transmembrane region" description="Helical" evidence="4">
    <location>
        <begin position="12"/>
        <end position="32"/>
    </location>
</feature>
<feature type="domain" description="DJ-1/PfpI" evidence="5">
    <location>
        <begin position="84"/>
        <end position="202"/>
    </location>
</feature>
<keyword evidence="4" id="KW-0472">Membrane</keyword>
<keyword evidence="4" id="KW-0812">Transmembrane</keyword>
<dbReference type="CDD" id="cd03141">
    <property type="entry name" value="GATase1_Hsp31_like"/>
    <property type="match status" value="1"/>
</dbReference>
<dbReference type="RefSeq" id="WP_171596240.1">
    <property type="nucleotide sequence ID" value="NZ_RZNH01000025.1"/>
</dbReference>
<dbReference type="SUPFAM" id="SSF52317">
    <property type="entry name" value="Class I glutamine amidotransferase-like"/>
    <property type="match status" value="1"/>
</dbReference>
<dbReference type="PANTHER" id="PTHR48094:SF11">
    <property type="entry name" value="GLUTATHIONE-INDEPENDENT GLYOXALASE HSP31-RELATED"/>
    <property type="match status" value="1"/>
</dbReference>
<dbReference type="PANTHER" id="PTHR48094">
    <property type="entry name" value="PROTEIN/NUCLEIC ACID DEGLYCASE DJ-1-RELATED"/>
    <property type="match status" value="1"/>
</dbReference>
<protein>
    <submittedName>
        <fullName evidence="6">Type 1 glutamine amidotransferase domain-containing protein</fullName>
    </submittedName>
</protein>
<dbReference type="Gene3D" id="3.40.50.880">
    <property type="match status" value="1"/>
</dbReference>
<evidence type="ECO:0000256" key="1">
    <source>
        <dbReference type="ARBA" id="ARBA00023016"/>
    </source>
</evidence>
<keyword evidence="7" id="KW-1185">Reference proteome</keyword>
<evidence type="ECO:0000256" key="3">
    <source>
        <dbReference type="ARBA" id="ARBA00038493"/>
    </source>
</evidence>
<evidence type="ECO:0000259" key="5">
    <source>
        <dbReference type="Pfam" id="PF01965"/>
    </source>
</evidence>
<reference evidence="6 7" key="1">
    <citation type="submission" date="2018-12" db="EMBL/GenBank/DDBJ databases">
        <title>Marinifilum JC070 sp. nov., a marine bacterium isolated from Yongle Blue Hole in the South China Sea.</title>
        <authorList>
            <person name="Fu T."/>
        </authorList>
    </citation>
    <scope>NUCLEOTIDE SEQUENCE [LARGE SCALE GENOMIC DNA]</scope>
    <source>
        <strain evidence="6 7">JC070</strain>
    </source>
</reference>
<keyword evidence="2" id="KW-0456">Lyase</keyword>
<dbReference type="InterPro" id="IPR029062">
    <property type="entry name" value="Class_I_gatase-like"/>
</dbReference>
<dbReference type="EMBL" id="RZNH01000025">
    <property type="protein sequence ID" value="NOU60970.1"/>
    <property type="molecule type" value="Genomic_DNA"/>
</dbReference>
<proteinExistence type="inferred from homology"/>
<sequence>MFRFKKYPILKWSLIVISFFMISLIAFGYWFIGMIPAGPDQEILSRTQSKDIPYLANKSQSKNGKILVVVTSCNSMGKSGKETGYELTEVSRAYYVFETNGFEVDIASPKGGTPPIVIDEDDMGVYDYAFLNDQDAQKKVQHSTPIDDVNEDLYDAIYFAGGKGAMFDFPKNQKIKQILRKYQESNKLIGAVCHGPAALIDVRMEDGSFLLDQKKVCSFTNEEELFLISDAKEIFPFLLQDKLSENGAQFQKGYQYLDNVIEDGNILTGQNPWSTWTLAEAMIRKLKHTPLKREMTEEEITINVLAAYEQNGYKMAKELVNTIVNEQNKSLSRNLIGIHSVIAAMKFEFGKCVDLICLLKHTNKLLESK</sequence>
<evidence type="ECO:0000313" key="6">
    <source>
        <dbReference type="EMBL" id="NOU60970.1"/>
    </source>
</evidence>
<evidence type="ECO:0000256" key="2">
    <source>
        <dbReference type="ARBA" id="ARBA00023239"/>
    </source>
</evidence>
<evidence type="ECO:0000256" key="4">
    <source>
        <dbReference type="SAM" id="Phobius"/>
    </source>
</evidence>
<comment type="similarity">
    <text evidence="3">Belongs to the peptidase C56 family. HSP31-like subfamily.</text>
</comment>
<keyword evidence="4" id="KW-1133">Transmembrane helix</keyword>
<dbReference type="Pfam" id="PF01965">
    <property type="entry name" value="DJ-1_PfpI"/>
    <property type="match status" value="1"/>
</dbReference>
<evidence type="ECO:0000313" key="7">
    <source>
        <dbReference type="Proteomes" id="UP000732105"/>
    </source>
</evidence>
<name>A0ABX1WXX4_9BACT</name>
<keyword evidence="6" id="KW-0315">Glutamine amidotransferase</keyword>
<keyword evidence="1" id="KW-0346">Stress response</keyword>
<dbReference type="InterPro" id="IPR050325">
    <property type="entry name" value="Prot/Nucl_acid_deglycase"/>
</dbReference>
<organism evidence="6 7">
    <name type="scientific">Marinifilum caeruleilacunae</name>
    <dbReference type="NCBI Taxonomy" id="2499076"/>
    <lineage>
        <taxon>Bacteria</taxon>
        <taxon>Pseudomonadati</taxon>
        <taxon>Bacteroidota</taxon>
        <taxon>Bacteroidia</taxon>
        <taxon>Marinilabiliales</taxon>
        <taxon>Marinifilaceae</taxon>
    </lineage>
</organism>
<comment type="caution">
    <text evidence="6">The sequence shown here is derived from an EMBL/GenBank/DDBJ whole genome shotgun (WGS) entry which is preliminary data.</text>
</comment>
<gene>
    <name evidence="6" type="ORF">ELS83_14185</name>
</gene>